<accession>A0AA88GP01</accession>
<dbReference type="GeneID" id="68095083"/>
<name>A0AA88GP01_NAELO</name>
<evidence type="ECO:0000313" key="2">
    <source>
        <dbReference type="EMBL" id="KAG2386182.1"/>
    </source>
</evidence>
<gene>
    <name evidence="2" type="ORF">C9374_002628</name>
</gene>
<sequence length="201" mass="22873">MMLSMMTKEIVTCKDSPSRTCACSDFYDPDSPSNAIDYSQLATFVFPKCKDGSNTHSNDQEVLEEAEDDVCTLQDLFIEQEEECSVHLELDFSSEDEDINDLSQQEEELSFDAPLDQCSQISNNSYKFLTYSKSITMYVTLILVWLQWMCNQTILTLSIAILFVVILSIFEHQLRTNISLSNTNAQLQAMILQKKGAIRKS</sequence>
<keyword evidence="1" id="KW-1133">Transmembrane helix</keyword>
<dbReference type="RefSeq" id="XP_044550174.1">
    <property type="nucleotide sequence ID" value="XM_044692066.1"/>
</dbReference>
<comment type="caution">
    <text evidence="2">The sequence shown here is derived from an EMBL/GenBank/DDBJ whole genome shotgun (WGS) entry which is preliminary data.</text>
</comment>
<keyword evidence="1" id="KW-0812">Transmembrane</keyword>
<feature type="transmembrane region" description="Helical" evidence="1">
    <location>
        <begin position="154"/>
        <end position="170"/>
    </location>
</feature>
<evidence type="ECO:0000313" key="3">
    <source>
        <dbReference type="Proteomes" id="UP000816034"/>
    </source>
</evidence>
<evidence type="ECO:0000256" key="1">
    <source>
        <dbReference type="SAM" id="Phobius"/>
    </source>
</evidence>
<dbReference type="EMBL" id="PYSW02000016">
    <property type="protein sequence ID" value="KAG2386182.1"/>
    <property type="molecule type" value="Genomic_DNA"/>
</dbReference>
<keyword evidence="3" id="KW-1185">Reference proteome</keyword>
<dbReference type="AlphaFoldDB" id="A0AA88GP01"/>
<proteinExistence type="predicted"/>
<dbReference type="Proteomes" id="UP000816034">
    <property type="component" value="Unassembled WGS sequence"/>
</dbReference>
<feature type="transmembrane region" description="Helical" evidence="1">
    <location>
        <begin position="128"/>
        <end position="148"/>
    </location>
</feature>
<keyword evidence="1" id="KW-0472">Membrane</keyword>
<organism evidence="2 3">
    <name type="scientific">Naegleria lovaniensis</name>
    <name type="common">Amoeba</name>
    <dbReference type="NCBI Taxonomy" id="51637"/>
    <lineage>
        <taxon>Eukaryota</taxon>
        <taxon>Discoba</taxon>
        <taxon>Heterolobosea</taxon>
        <taxon>Tetramitia</taxon>
        <taxon>Eutetramitia</taxon>
        <taxon>Vahlkampfiidae</taxon>
        <taxon>Naegleria</taxon>
    </lineage>
</organism>
<reference evidence="2 3" key="1">
    <citation type="journal article" date="2018" name="BMC Genomics">
        <title>The genome of Naegleria lovaniensis, the basis for a comparative approach to unravel pathogenicity factors of the human pathogenic amoeba N. fowleri.</title>
        <authorList>
            <person name="Liechti N."/>
            <person name="Schurch N."/>
            <person name="Bruggmann R."/>
            <person name="Wittwer M."/>
        </authorList>
    </citation>
    <scope>NUCLEOTIDE SEQUENCE [LARGE SCALE GENOMIC DNA]</scope>
    <source>
        <strain evidence="2 3">ATCC 30569</strain>
    </source>
</reference>
<protein>
    <submittedName>
        <fullName evidence="2">Uncharacterized protein</fullName>
    </submittedName>
</protein>